<dbReference type="PANTHER" id="PTHR43619">
    <property type="entry name" value="S-ADENOSYL-L-METHIONINE-DEPENDENT METHYLTRANSFERASE YKTD-RELATED"/>
    <property type="match status" value="1"/>
</dbReference>
<comment type="function">
    <text evidence="4">Exhibits S-adenosyl-L-methionine-dependent methyltransferase activity.</text>
</comment>
<evidence type="ECO:0000313" key="6">
    <source>
        <dbReference type="Proteomes" id="UP001157946"/>
    </source>
</evidence>
<evidence type="ECO:0000313" key="5">
    <source>
        <dbReference type="EMBL" id="SMP02971.1"/>
    </source>
</evidence>
<dbReference type="RefSeq" id="WP_284723878.1">
    <property type="nucleotide sequence ID" value="NZ_FXTU01000001.1"/>
</dbReference>
<dbReference type="SUPFAM" id="SSF53335">
    <property type="entry name" value="S-adenosyl-L-methionine-dependent methyltransferases"/>
    <property type="match status" value="1"/>
</dbReference>
<accession>A0AA45WJD2</accession>
<reference evidence="5" key="1">
    <citation type="submission" date="2017-05" db="EMBL/GenBank/DDBJ databases">
        <authorList>
            <person name="Varghese N."/>
            <person name="Submissions S."/>
        </authorList>
    </citation>
    <scope>NUCLEOTIDE SEQUENCE</scope>
    <source>
        <strain evidence="5">DSM 45262</strain>
    </source>
</reference>
<dbReference type="PANTHER" id="PTHR43619:SF2">
    <property type="entry name" value="S-ADENOSYL-L-METHIONINE-DEPENDENT METHYLTRANSFERASES SUPERFAMILY PROTEIN"/>
    <property type="match status" value="1"/>
</dbReference>
<dbReference type="EC" id="2.1.1.-" evidence="4"/>
<dbReference type="Pfam" id="PF04072">
    <property type="entry name" value="LCM"/>
    <property type="match status" value="1"/>
</dbReference>
<keyword evidence="3" id="KW-0808">Transferase</keyword>
<dbReference type="Gene3D" id="3.40.50.150">
    <property type="entry name" value="Vaccinia Virus protein VP39"/>
    <property type="match status" value="1"/>
</dbReference>
<dbReference type="Proteomes" id="UP001157946">
    <property type="component" value="Unassembled WGS sequence"/>
</dbReference>
<organism evidence="5 6">
    <name type="scientific">Laceyella tengchongensis</name>
    <dbReference type="NCBI Taxonomy" id="574699"/>
    <lineage>
        <taxon>Bacteria</taxon>
        <taxon>Bacillati</taxon>
        <taxon>Bacillota</taxon>
        <taxon>Bacilli</taxon>
        <taxon>Bacillales</taxon>
        <taxon>Thermoactinomycetaceae</taxon>
        <taxon>Laceyella</taxon>
    </lineage>
</organism>
<evidence type="ECO:0000256" key="1">
    <source>
        <dbReference type="ARBA" id="ARBA00008138"/>
    </source>
</evidence>
<protein>
    <recommendedName>
        <fullName evidence="4">S-adenosyl-L-methionine-dependent methyltransferase</fullName>
        <ecNumber evidence="4">2.1.1.-</ecNumber>
    </recommendedName>
</protein>
<name>A0AA45WJD2_9BACL</name>
<keyword evidence="2 4" id="KW-0489">Methyltransferase</keyword>
<evidence type="ECO:0000256" key="3">
    <source>
        <dbReference type="ARBA" id="ARBA00022679"/>
    </source>
</evidence>
<dbReference type="InterPro" id="IPR007213">
    <property type="entry name" value="Ppm1/Ppm2/Tcmp"/>
</dbReference>
<keyword evidence="6" id="KW-1185">Reference proteome</keyword>
<proteinExistence type="inferred from homology"/>
<dbReference type="InterPro" id="IPR029063">
    <property type="entry name" value="SAM-dependent_MTases_sf"/>
</dbReference>
<dbReference type="NCBIfam" id="TIGR00027">
    <property type="entry name" value="mthyl_TIGR00027"/>
    <property type="match status" value="1"/>
</dbReference>
<gene>
    <name evidence="5" type="ORF">SAMN06265361_101394</name>
</gene>
<dbReference type="GO" id="GO:0008168">
    <property type="term" value="F:methyltransferase activity"/>
    <property type="evidence" value="ECO:0007669"/>
    <property type="project" value="UniProtKB-UniRule"/>
</dbReference>
<dbReference type="EMBL" id="FXTU01000001">
    <property type="protein sequence ID" value="SMP02971.1"/>
    <property type="molecule type" value="Genomic_DNA"/>
</dbReference>
<evidence type="ECO:0000256" key="2">
    <source>
        <dbReference type="ARBA" id="ARBA00022603"/>
    </source>
</evidence>
<keyword evidence="4" id="KW-0949">S-adenosyl-L-methionine</keyword>
<comment type="caution">
    <text evidence="5">The sequence shown here is derived from an EMBL/GenBank/DDBJ whole genome shotgun (WGS) entry which is preliminary data.</text>
</comment>
<comment type="similarity">
    <text evidence="1 4">Belongs to the UPF0677 family.</text>
</comment>
<dbReference type="InterPro" id="IPR011610">
    <property type="entry name" value="SAM_mthyl_Trfase_ML2640-like"/>
</dbReference>
<sequence length="316" mass="36247">MIQSTNQRRQSGQASWTAEFAAWFRALEKSYPKERRLFEDPFAVRFICTPLQAATQFARLPFIGRIVPMLLDRFGPGARTSGVARTRLIDDHLTHALEQGISQVVILGSGFDSRAYRIPRMRNVRVFEVDQPHTLSAKRKKLAGLLGELPTSVTFVETDLNVQQLERTLSAAGFDPSQPAFFIWEGVTQYLTEQAVDSTLRFISTTAPGSFLLFTYVHQHAIKQLAADKKTRRIHRLLERIREPWTFGMLPEQLPAYLEARGLVLVEDVNAVTYRRRYLNPEGPHLAGYPFYRAALVQVKQREAEPQIRFFRTYFS</sequence>
<dbReference type="GO" id="GO:0032259">
    <property type="term" value="P:methylation"/>
    <property type="evidence" value="ECO:0007669"/>
    <property type="project" value="UniProtKB-KW"/>
</dbReference>
<evidence type="ECO:0000256" key="4">
    <source>
        <dbReference type="RuleBase" id="RU362030"/>
    </source>
</evidence>
<dbReference type="AlphaFoldDB" id="A0AA45WJD2"/>